<dbReference type="EMBL" id="KY399258">
    <property type="protein sequence ID" value="AQQ73489.1"/>
    <property type="molecule type" value="mRNA"/>
</dbReference>
<gene>
    <name evidence="11" type="primary">OR4</name>
</gene>
<keyword evidence="6 10" id="KW-1133">Transmembrane helix</keyword>
<dbReference type="PANTHER" id="PTHR21137">
    <property type="entry name" value="ODORANT RECEPTOR"/>
    <property type="match status" value="1"/>
</dbReference>
<comment type="caution">
    <text evidence="10">Lacks conserved residue(s) required for the propagation of feature annotation.</text>
</comment>
<evidence type="ECO:0000256" key="1">
    <source>
        <dbReference type="ARBA" id="ARBA00004651"/>
    </source>
</evidence>
<feature type="transmembrane region" description="Helical" evidence="10">
    <location>
        <begin position="312"/>
        <end position="331"/>
    </location>
</feature>
<keyword evidence="7 10" id="KW-0472">Membrane</keyword>
<evidence type="ECO:0000256" key="2">
    <source>
        <dbReference type="ARBA" id="ARBA00022475"/>
    </source>
</evidence>
<dbReference type="AlphaFoldDB" id="A0A1S5XXL8"/>
<evidence type="ECO:0000256" key="9">
    <source>
        <dbReference type="ARBA" id="ARBA00023224"/>
    </source>
</evidence>
<comment type="subcellular location">
    <subcellularLocation>
        <location evidence="1 10">Cell membrane</location>
        <topology evidence="1 10">Multi-pass membrane protein</topology>
    </subcellularLocation>
</comment>
<feature type="transmembrane region" description="Helical" evidence="10">
    <location>
        <begin position="48"/>
        <end position="68"/>
    </location>
</feature>
<name>A0A1S5XXL8_HELME</name>
<evidence type="ECO:0000313" key="11">
    <source>
        <dbReference type="EMBL" id="AQQ73489.1"/>
    </source>
</evidence>
<keyword evidence="5 10" id="KW-0552">Olfaction</keyword>
<proteinExistence type="evidence at transcript level"/>
<reference evidence="11" key="1">
    <citation type="journal article" date="2013" name="PLoS Genet.">
        <title>Female behaviour drives expression and evolution of gustatory receptors in butterflies.</title>
        <authorList>
            <person name="Briscoe A.D."/>
            <person name="Macias-Munoz A."/>
            <person name="Kozak K.M."/>
            <person name="Walters J.R."/>
            <person name="Yuan F."/>
            <person name="Jamie G.A."/>
            <person name="Martin S.H."/>
            <person name="Dasmahapatra K.K."/>
            <person name="Ferguson L.C."/>
            <person name="Mallet J."/>
            <person name="Jacquin-Joly E."/>
            <person name="Jiggins C.D."/>
        </authorList>
    </citation>
    <scope>NUCLEOTIDE SEQUENCE</scope>
</reference>
<sequence length="405" mass="47002">MSANSIDEKPKHLNIKFENSFQFMLRAMDISQFHPYTKKDIKWASKLLSLYLTCLAVICVIVYSIIFIDLKVKDITQACSNGVICFIFAVITLHYSIMFYYQKLIVNMIEIMNNNYEKAEEYTVEEKHVILEYVGKGKFIVLIWRRISLFGGGLFITRPIIVMVYYAVFSEFKPVHLYEMVYPSPIEELKDTFSVYCFLYIIFIIFTFCAMFTLHGFQPLGPIFMVHACGQLEVARTRIMKIFHDDNSVEEIIVKLKHIAVSLKNIYSFIDKIQTCFKIFYELILKTTILVLPIVIFQILGSFSNGELKIEFVSIVVGAITMSSVPCYYSGMLMESGENLRLAIYSCSWENRWDRTSRTLILLLLLRTTPPVTIRTMFCRLSLDALADVFRQAYTIFNLLNAAYN</sequence>
<evidence type="ECO:0000256" key="7">
    <source>
        <dbReference type="ARBA" id="ARBA00023136"/>
    </source>
</evidence>
<dbReference type="GO" id="GO:0005549">
    <property type="term" value="F:odorant binding"/>
    <property type="evidence" value="ECO:0007669"/>
    <property type="project" value="InterPro"/>
</dbReference>
<keyword evidence="3 10" id="KW-0716">Sensory transduction</keyword>
<evidence type="ECO:0000256" key="3">
    <source>
        <dbReference type="ARBA" id="ARBA00022606"/>
    </source>
</evidence>
<protein>
    <recommendedName>
        <fullName evidence="10">Odorant receptor</fullName>
    </recommendedName>
</protein>
<evidence type="ECO:0000256" key="10">
    <source>
        <dbReference type="RuleBase" id="RU351113"/>
    </source>
</evidence>
<reference evidence="11" key="2">
    <citation type="submission" date="2016-12" db="EMBL/GenBank/DDBJ databases">
        <authorList>
            <person name="Song W.-J."/>
            <person name="Kurnit D.M."/>
        </authorList>
    </citation>
    <scope>NUCLEOTIDE SEQUENCE</scope>
</reference>
<evidence type="ECO:0000256" key="6">
    <source>
        <dbReference type="ARBA" id="ARBA00022989"/>
    </source>
</evidence>
<feature type="transmembrane region" description="Helical" evidence="10">
    <location>
        <begin position="279"/>
        <end position="300"/>
    </location>
</feature>
<feature type="transmembrane region" description="Helical" evidence="10">
    <location>
        <begin position="147"/>
        <end position="168"/>
    </location>
</feature>
<keyword evidence="4 10" id="KW-0812">Transmembrane</keyword>
<dbReference type="InterPro" id="IPR004117">
    <property type="entry name" value="7tm6_olfct_rcpt"/>
</dbReference>
<keyword evidence="8 10" id="KW-0675">Receptor</keyword>
<dbReference type="PANTHER" id="PTHR21137:SF35">
    <property type="entry name" value="ODORANT RECEPTOR 19A-RELATED"/>
    <property type="match status" value="1"/>
</dbReference>
<accession>A0A1S5XXL8</accession>
<dbReference type="GO" id="GO:0004984">
    <property type="term" value="F:olfactory receptor activity"/>
    <property type="evidence" value="ECO:0007669"/>
    <property type="project" value="InterPro"/>
</dbReference>
<organism evidence="11">
    <name type="scientific">Heliconius melpomene rosina</name>
    <dbReference type="NCBI Taxonomy" id="171916"/>
    <lineage>
        <taxon>Eukaryota</taxon>
        <taxon>Metazoa</taxon>
        <taxon>Ecdysozoa</taxon>
        <taxon>Arthropoda</taxon>
        <taxon>Hexapoda</taxon>
        <taxon>Insecta</taxon>
        <taxon>Pterygota</taxon>
        <taxon>Neoptera</taxon>
        <taxon>Endopterygota</taxon>
        <taxon>Lepidoptera</taxon>
        <taxon>Glossata</taxon>
        <taxon>Ditrysia</taxon>
        <taxon>Papilionoidea</taxon>
        <taxon>Nymphalidae</taxon>
        <taxon>Heliconiinae</taxon>
        <taxon>Heliconiini</taxon>
        <taxon>Heliconius</taxon>
    </lineage>
</organism>
<keyword evidence="9 10" id="KW-0807">Transducer</keyword>
<evidence type="ECO:0000256" key="5">
    <source>
        <dbReference type="ARBA" id="ARBA00022725"/>
    </source>
</evidence>
<evidence type="ECO:0000256" key="8">
    <source>
        <dbReference type="ARBA" id="ARBA00023170"/>
    </source>
</evidence>
<comment type="similarity">
    <text evidence="10">Belongs to the insect chemoreceptor superfamily. Heteromeric odorant receptor channel (TC 1.A.69) family.</text>
</comment>
<feature type="transmembrane region" description="Helical" evidence="10">
    <location>
        <begin position="193"/>
        <end position="214"/>
    </location>
</feature>
<evidence type="ECO:0000256" key="4">
    <source>
        <dbReference type="ARBA" id="ARBA00022692"/>
    </source>
</evidence>
<dbReference type="Pfam" id="PF02949">
    <property type="entry name" value="7tm_6"/>
    <property type="match status" value="1"/>
</dbReference>
<dbReference type="GO" id="GO:0007165">
    <property type="term" value="P:signal transduction"/>
    <property type="evidence" value="ECO:0007669"/>
    <property type="project" value="UniProtKB-KW"/>
</dbReference>
<dbReference type="GO" id="GO:0005886">
    <property type="term" value="C:plasma membrane"/>
    <property type="evidence" value="ECO:0007669"/>
    <property type="project" value="UniProtKB-SubCell"/>
</dbReference>
<keyword evidence="2" id="KW-1003">Cell membrane</keyword>
<feature type="transmembrane region" description="Helical" evidence="10">
    <location>
        <begin position="80"/>
        <end position="101"/>
    </location>
</feature>